<gene>
    <name evidence="3" type="ORF">EZV62_011520</name>
</gene>
<name>A0A5C7I7V9_9ROSI</name>
<evidence type="ECO:0000313" key="4">
    <source>
        <dbReference type="Proteomes" id="UP000323000"/>
    </source>
</evidence>
<evidence type="ECO:0000256" key="1">
    <source>
        <dbReference type="SAM" id="MobiDB-lite"/>
    </source>
</evidence>
<keyword evidence="2" id="KW-0472">Membrane</keyword>
<reference evidence="4" key="1">
    <citation type="journal article" date="2019" name="Gigascience">
        <title>De novo genome assembly of the endangered Acer yangbiense, a plant species with extremely small populations endemic to Yunnan Province, China.</title>
        <authorList>
            <person name="Yang J."/>
            <person name="Wariss H.M."/>
            <person name="Tao L."/>
            <person name="Zhang R."/>
            <person name="Yun Q."/>
            <person name="Hollingsworth P."/>
            <person name="Dao Z."/>
            <person name="Luo G."/>
            <person name="Guo H."/>
            <person name="Ma Y."/>
            <person name="Sun W."/>
        </authorList>
    </citation>
    <scope>NUCLEOTIDE SEQUENCE [LARGE SCALE GENOMIC DNA]</scope>
    <source>
        <strain evidence="4">cv. Malutang</strain>
    </source>
</reference>
<comment type="caution">
    <text evidence="3">The sequence shown here is derived from an EMBL/GenBank/DDBJ whole genome shotgun (WGS) entry which is preliminary data.</text>
</comment>
<feature type="compositionally biased region" description="Polar residues" evidence="1">
    <location>
        <begin position="1"/>
        <end position="10"/>
    </location>
</feature>
<sequence length="382" mass="42314">MGFSESTSAVEGSEMWEGSGHKPSEHWALCAEERCHRLKGWSILQTQESKPMKWILQRRRNGRPRSASSCGEKESRKQEGPTQGINYKPDKVSNLCWIAPPSYCKDISEKWAAFSGGRWIGDDIRLRPFAHLHFELGGLVMILVAFLLVFKRQNDSIAQELSEIAEEGLSISESDSEDDILSDFDYEDREAGSSSTQESSSTTSGLCSEKSQPLSYVSISYIHPVIVCGVVASKSKMLHGAMKVISSFLSSPLAFYRKVISQGGAGATVMLIDLGTRYNGVAELALDNVATGEDPHCEGISALDREKFPAKLMSDKIRDIYFTRIPLSRFNEAGTTERAKNILGFGARLVPDLTPEEKMALDMKSAALIGKDFFYFVRNKIV</sequence>
<protein>
    <submittedName>
        <fullName evidence="3">Uncharacterized protein</fullName>
    </submittedName>
</protein>
<evidence type="ECO:0000256" key="2">
    <source>
        <dbReference type="SAM" id="Phobius"/>
    </source>
</evidence>
<dbReference type="EMBL" id="VAHF01000004">
    <property type="protein sequence ID" value="TXG64526.1"/>
    <property type="molecule type" value="Genomic_DNA"/>
</dbReference>
<proteinExistence type="predicted"/>
<feature type="region of interest" description="Disordered" evidence="1">
    <location>
        <begin position="190"/>
        <end position="209"/>
    </location>
</feature>
<feature type="compositionally biased region" description="Low complexity" evidence="1">
    <location>
        <begin position="193"/>
        <end position="204"/>
    </location>
</feature>
<feature type="region of interest" description="Disordered" evidence="1">
    <location>
        <begin position="54"/>
        <end position="84"/>
    </location>
</feature>
<keyword evidence="4" id="KW-1185">Reference proteome</keyword>
<keyword evidence="2" id="KW-0812">Transmembrane</keyword>
<feature type="region of interest" description="Disordered" evidence="1">
    <location>
        <begin position="1"/>
        <end position="21"/>
    </location>
</feature>
<keyword evidence="2" id="KW-1133">Transmembrane helix</keyword>
<evidence type="ECO:0000313" key="3">
    <source>
        <dbReference type="EMBL" id="TXG64526.1"/>
    </source>
</evidence>
<dbReference type="Proteomes" id="UP000323000">
    <property type="component" value="Chromosome 4"/>
</dbReference>
<accession>A0A5C7I7V9</accession>
<dbReference type="AlphaFoldDB" id="A0A5C7I7V9"/>
<feature type="transmembrane region" description="Helical" evidence="2">
    <location>
        <begin position="132"/>
        <end position="150"/>
    </location>
</feature>
<organism evidence="3 4">
    <name type="scientific">Acer yangbiense</name>
    <dbReference type="NCBI Taxonomy" id="1000413"/>
    <lineage>
        <taxon>Eukaryota</taxon>
        <taxon>Viridiplantae</taxon>
        <taxon>Streptophyta</taxon>
        <taxon>Embryophyta</taxon>
        <taxon>Tracheophyta</taxon>
        <taxon>Spermatophyta</taxon>
        <taxon>Magnoliopsida</taxon>
        <taxon>eudicotyledons</taxon>
        <taxon>Gunneridae</taxon>
        <taxon>Pentapetalae</taxon>
        <taxon>rosids</taxon>
        <taxon>malvids</taxon>
        <taxon>Sapindales</taxon>
        <taxon>Sapindaceae</taxon>
        <taxon>Hippocastanoideae</taxon>
        <taxon>Acereae</taxon>
        <taxon>Acer</taxon>
    </lineage>
</organism>